<dbReference type="SUPFAM" id="SSF52833">
    <property type="entry name" value="Thioredoxin-like"/>
    <property type="match status" value="1"/>
</dbReference>
<evidence type="ECO:0000313" key="2">
    <source>
        <dbReference type="EMBL" id="SUJ06328.1"/>
    </source>
</evidence>
<organism evidence="2 3">
    <name type="scientific">Sphingobacterium spiritivorum</name>
    <name type="common">Flavobacterium spiritivorum</name>
    <dbReference type="NCBI Taxonomy" id="258"/>
    <lineage>
        <taxon>Bacteria</taxon>
        <taxon>Pseudomonadati</taxon>
        <taxon>Bacteroidota</taxon>
        <taxon>Sphingobacteriia</taxon>
        <taxon>Sphingobacteriales</taxon>
        <taxon>Sphingobacteriaceae</taxon>
        <taxon>Sphingobacterium</taxon>
    </lineage>
</organism>
<evidence type="ECO:0000313" key="3">
    <source>
        <dbReference type="Proteomes" id="UP000254893"/>
    </source>
</evidence>
<dbReference type="InterPro" id="IPR000866">
    <property type="entry name" value="AhpC/TSA"/>
</dbReference>
<dbReference type="AlphaFoldDB" id="A0A380BUG6"/>
<gene>
    <name evidence="2" type="ORF">NCTC11388_01668</name>
</gene>
<dbReference type="Pfam" id="PF00578">
    <property type="entry name" value="AhpC-TSA"/>
    <property type="match status" value="1"/>
</dbReference>
<feature type="domain" description="Thioredoxin" evidence="1">
    <location>
        <begin position="162"/>
        <end position="304"/>
    </location>
</feature>
<sequence length="305" mass="35134">MKKLVFLFLYAGVIISCQSPNKTNLEQHEKNLDSLTASIHGQEHKQYLAEHYWDNIPLADSIPTAGLAAFKESLADYLLLLHTFQPSVAKETLTGFLNRKITSASLLIQVGDLLENYLYDPLSPIRNDELYATFLEYKLTFPGIEAMYLVRTKYQLNIISKNRINQTAEDFIYSTAQSKKASLFDIKSRYTLLYFYNPDCPYCEDTKEKMRQSQVLNELKTARKGFHILAICTQPDKKKWSDYIKSLPADWIHGYNDKIPTQQLYDLRALPSLYLLDKDKKVVAKDATLQQIETVLTGLRQQGLR</sequence>
<protein>
    <submittedName>
        <fullName evidence="2">AhpC/TSA family</fullName>
    </submittedName>
</protein>
<dbReference type="PROSITE" id="PS51257">
    <property type="entry name" value="PROKAR_LIPOPROTEIN"/>
    <property type="match status" value="1"/>
</dbReference>
<dbReference type="EMBL" id="UGYW01000002">
    <property type="protein sequence ID" value="SUJ06328.1"/>
    <property type="molecule type" value="Genomic_DNA"/>
</dbReference>
<dbReference type="InterPro" id="IPR013766">
    <property type="entry name" value="Thioredoxin_domain"/>
</dbReference>
<evidence type="ECO:0000259" key="1">
    <source>
        <dbReference type="PROSITE" id="PS51352"/>
    </source>
</evidence>
<reference evidence="2 3" key="1">
    <citation type="submission" date="2018-06" db="EMBL/GenBank/DDBJ databases">
        <authorList>
            <consortium name="Pathogen Informatics"/>
            <person name="Doyle S."/>
        </authorList>
    </citation>
    <scope>NUCLEOTIDE SEQUENCE [LARGE SCALE GENOMIC DNA]</scope>
    <source>
        <strain evidence="2 3">NCTC11388</strain>
    </source>
</reference>
<dbReference type="PROSITE" id="PS51352">
    <property type="entry name" value="THIOREDOXIN_2"/>
    <property type="match status" value="1"/>
</dbReference>
<dbReference type="RefSeq" id="WP_115169781.1">
    <property type="nucleotide sequence ID" value="NZ_UGYW01000002.1"/>
</dbReference>
<dbReference type="InterPro" id="IPR033395">
    <property type="entry name" value="DUF5106"/>
</dbReference>
<accession>A0A380BUG6</accession>
<dbReference type="Gene3D" id="3.40.30.10">
    <property type="entry name" value="Glutaredoxin"/>
    <property type="match status" value="1"/>
</dbReference>
<proteinExistence type="predicted"/>
<dbReference type="Pfam" id="PF17127">
    <property type="entry name" value="DUF5106"/>
    <property type="match status" value="1"/>
</dbReference>
<dbReference type="Proteomes" id="UP000254893">
    <property type="component" value="Unassembled WGS sequence"/>
</dbReference>
<name>A0A380BUG6_SPHSI</name>
<dbReference type="InterPro" id="IPR036249">
    <property type="entry name" value="Thioredoxin-like_sf"/>
</dbReference>
<dbReference type="CDD" id="cd02966">
    <property type="entry name" value="TlpA_like_family"/>
    <property type="match status" value="1"/>
</dbReference>